<dbReference type="AlphaFoldDB" id="A0AAD2FRL7"/>
<comment type="caution">
    <text evidence="2">The sequence shown here is derived from an EMBL/GenBank/DDBJ whole genome shotgun (WGS) entry which is preliminary data.</text>
</comment>
<proteinExistence type="predicted"/>
<dbReference type="EMBL" id="CAKOGP040001770">
    <property type="protein sequence ID" value="CAJ1950672.1"/>
    <property type="molecule type" value="Genomic_DNA"/>
</dbReference>
<gene>
    <name evidence="2" type="ORF">CYCCA115_LOCUS12699</name>
</gene>
<evidence type="ECO:0000313" key="3">
    <source>
        <dbReference type="Proteomes" id="UP001295423"/>
    </source>
</evidence>
<feature type="compositionally biased region" description="Basic and acidic residues" evidence="1">
    <location>
        <begin position="49"/>
        <end position="58"/>
    </location>
</feature>
<feature type="region of interest" description="Disordered" evidence="1">
    <location>
        <begin position="1"/>
        <end position="112"/>
    </location>
</feature>
<organism evidence="2 3">
    <name type="scientific">Cylindrotheca closterium</name>
    <dbReference type="NCBI Taxonomy" id="2856"/>
    <lineage>
        <taxon>Eukaryota</taxon>
        <taxon>Sar</taxon>
        <taxon>Stramenopiles</taxon>
        <taxon>Ochrophyta</taxon>
        <taxon>Bacillariophyta</taxon>
        <taxon>Bacillariophyceae</taxon>
        <taxon>Bacillariophycidae</taxon>
        <taxon>Bacillariales</taxon>
        <taxon>Bacillariaceae</taxon>
        <taxon>Cylindrotheca</taxon>
    </lineage>
</organism>
<evidence type="ECO:0000313" key="2">
    <source>
        <dbReference type="EMBL" id="CAJ1950672.1"/>
    </source>
</evidence>
<accession>A0AAD2FRL7</accession>
<feature type="region of interest" description="Disordered" evidence="1">
    <location>
        <begin position="204"/>
        <end position="235"/>
    </location>
</feature>
<sequence>MMQTRSQKRKLLQGAECKDKTYTALTNQDKSSGGEVGDTGIGIGVATEFEAKDSNAEEKLDEDVADGDDADVDQKNYEPEGKATGSVSGATDGDPDEATAPPPDKSTAAPAGAKQNFDSIWCYPSMPNKISFIVACPVERCHDPVVVGKGRKLCSLKGNDLHSFASLRHKRLSSGLDRNGGAEQLLPRAPEILLQKLKPKQVGVKKKKARVSRKERYAVPSDDEEPMGTDTEMESSPTLLAQPSKAGWLDLVLLPRFHTYCQKMRMHYKTFHMGHKLPSGCEAESLTRMRTNVDMWNTSHPDRQIKISVFQQNYKDVCSEQLLDEMKYFVLDDMQKDNLWQRIIEDYDEKAKKEVVDGH</sequence>
<feature type="compositionally biased region" description="Basic and acidic residues" evidence="1">
    <location>
        <begin position="72"/>
        <end position="81"/>
    </location>
</feature>
<keyword evidence="3" id="KW-1185">Reference proteome</keyword>
<feature type="compositionally biased region" description="Acidic residues" evidence="1">
    <location>
        <begin position="59"/>
        <end position="71"/>
    </location>
</feature>
<evidence type="ECO:0000256" key="1">
    <source>
        <dbReference type="SAM" id="MobiDB-lite"/>
    </source>
</evidence>
<dbReference type="Proteomes" id="UP001295423">
    <property type="component" value="Unassembled WGS sequence"/>
</dbReference>
<name>A0AAD2FRL7_9STRA</name>
<feature type="compositionally biased region" description="Acidic residues" evidence="1">
    <location>
        <begin position="221"/>
        <end position="233"/>
    </location>
</feature>
<feature type="compositionally biased region" description="Gly residues" evidence="1">
    <location>
        <begin position="34"/>
        <end position="43"/>
    </location>
</feature>
<feature type="compositionally biased region" description="Basic residues" evidence="1">
    <location>
        <begin position="1"/>
        <end position="11"/>
    </location>
</feature>
<reference evidence="2" key="1">
    <citation type="submission" date="2023-08" db="EMBL/GenBank/DDBJ databases">
        <authorList>
            <person name="Audoor S."/>
            <person name="Bilcke G."/>
        </authorList>
    </citation>
    <scope>NUCLEOTIDE SEQUENCE</scope>
</reference>
<protein>
    <submittedName>
        <fullName evidence="2">Uncharacterized protein</fullName>
    </submittedName>
</protein>